<feature type="transmembrane region" description="Helical" evidence="17">
    <location>
        <begin position="21"/>
        <end position="44"/>
    </location>
</feature>
<evidence type="ECO:0000256" key="17">
    <source>
        <dbReference type="RuleBase" id="RU003297"/>
    </source>
</evidence>
<keyword evidence="12 17" id="KW-0520">NAD</keyword>
<evidence type="ECO:0000256" key="6">
    <source>
        <dbReference type="ARBA" id="ARBA00022448"/>
    </source>
</evidence>
<dbReference type="EC" id="7.1.1.2" evidence="4 17"/>
<dbReference type="InterPro" id="IPR003918">
    <property type="entry name" value="NADH_UbQ_OxRdtase"/>
</dbReference>
<comment type="catalytic activity">
    <reaction evidence="16 17">
        <text>a ubiquinone + NADH + 5 H(+)(in) = a ubiquinol + NAD(+) + 4 H(+)(out)</text>
        <dbReference type="Rhea" id="RHEA:29091"/>
        <dbReference type="Rhea" id="RHEA-COMP:9565"/>
        <dbReference type="Rhea" id="RHEA-COMP:9566"/>
        <dbReference type="ChEBI" id="CHEBI:15378"/>
        <dbReference type="ChEBI" id="CHEBI:16389"/>
        <dbReference type="ChEBI" id="CHEBI:17976"/>
        <dbReference type="ChEBI" id="CHEBI:57540"/>
        <dbReference type="ChEBI" id="CHEBI:57945"/>
        <dbReference type="EC" id="7.1.1.2"/>
    </reaction>
</comment>
<evidence type="ECO:0000256" key="7">
    <source>
        <dbReference type="ARBA" id="ARBA00022660"/>
    </source>
</evidence>
<dbReference type="Pfam" id="PF01059">
    <property type="entry name" value="Oxidored_q5_N"/>
    <property type="match status" value="1"/>
</dbReference>
<feature type="transmembrane region" description="Helical" evidence="17">
    <location>
        <begin position="87"/>
        <end position="104"/>
    </location>
</feature>
<dbReference type="InterPro" id="IPR000260">
    <property type="entry name" value="NADH4_N"/>
</dbReference>
<feature type="transmembrane region" description="Helical" evidence="17">
    <location>
        <begin position="182"/>
        <end position="204"/>
    </location>
</feature>
<feature type="transmembrane region" description="Helical" evidence="17">
    <location>
        <begin position="241"/>
        <end position="265"/>
    </location>
</feature>
<feature type="domain" description="NADH:quinone oxidoreductase/Mrp antiporter transmembrane" evidence="18">
    <location>
        <begin position="108"/>
        <end position="387"/>
    </location>
</feature>
<reference evidence="20" key="1">
    <citation type="submission" date="2020-11" db="EMBL/GenBank/DDBJ databases">
        <title>The complete mitochondrial genome sequence of oriental rat flea (Xenopsylla cheopis).</title>
        <authorList>
            <person name="Gao C."/>
            <person name="Wang J."/>
            <person name="Wang Y."/>
        </authorList>
    </citation>
    <scope>NUCLEOTIDE SEQUENCE</scope>
</reference>
<feature type="transmembrane region" description="Helical" evidence="17">
    <location>
        <begin position="296"/>
        <end position="321"/>
    </location>
</feature>
<dbReference type="PRINTS" id="PR01437">
    <property type="entry name" value="NUOXDRDTASE4"/>
</dbReference>
<evidence type="ECO:0000256" key="9">
    <source>
        <dbReference type="ARBA" id="ARBA00022967"/>
    </source>
</evidence>
<feature type="transmembrane region" description="Helical" evidence="17">
    <location>
        <begin position="216"/>
        <end position="235"/>
    </location>
</feature>
<evidence type="ECO:0000256" key="10">
    <source>
        <dbReference type="ARBA" id="ARBA00022982"/>
    </source>
</evidence>
<feature type="domain" description="NADH:ubiquinone oxidoreductase chain 4 N-terminal" evidence="19">
    <location>
        <begin position="1"/>
        <end position="103"/>
    </location>
</feature>
<evidence type="ECO:0000256" key="1">
    <source>
        <dbReference type="ARBA" id="ARBA00003257"/>
    </source>
</evidence>
<evidence type="ECO:0000313" key="20">
    <source>
        <dbReference type="EMBL" id="QXP43571.1"/>
    </source>
</evidence>
<comment type="similarity">
    <text evidence="3 17">Belongs to the complex I subunit 4 family.</text>
</comment>
<keyword evidence="9" id="KW-1278">Translocase</keyword>
<feature type="transmembrane region" description="Helical" evidence="17">
    <location>
        <begin position="143"/>
        <end position="162"/>
    </location>
</feature>
<accession>A0A8F6AIS6</accession>
<dbReference type="GO" id="GO:0048039">
    <property type="term" value="F:ubiquinone binding"/>
    <property type="evidence" value="ECO:0007669"/>
    <property type="project" value="TreeGrafter"/>
</dbReference>
<evidence type="ECO:0000256" key="14">
    <source>
        <dbReference type="ARBA" id="ARBA00023128"/>
    </source>
</evidence>
<keyword evidence="10 17" id="KW-0249">Electron transport</keyword>
<feature type="transmembrane region" description="Helical" evidence="17">
    <location>
        <begin position="272"/>
        <end position="290"/>
    </location>
</feature>
<sequence length="445" mass="51484">MLKMLMYSIFMIPLCFKKESYMMVQLSLLLMMFIFMNLGVSMLNYMMISFNLSYDLVSYGMMMLTLWISSLMIMASNKINEINNNKFMFMFLVLMLMIILLLTFSTLNYFLFYFFFESSLIPTLLLILGWGYQPERLQAGMYLIMYTLFASLPLLLMLMMMYKNQMTMFMNLLLELEYKYVYLYIFYILAFLFKMPMYMVHLWLPKAHVEAPISGSMVLAGVLLKLGGYGLLRIYCLLLNYFMLNYMMISLSLIGGMITGFICLIQSDLKVIIAYSSVVHMSMVLVGIFVNTMLGMMGAFILMIAHGLSSSGLFCLGNIIYERLGSRSMVINKGLMLFMPSMTLFWFLLCSSNMAAPPSLNLLGEILLINSMIGWSILLMFLIMIISFVSASYSLYLFSMSQHGLNLGSFYSFSSGNIREYLLMMLHWFPINILIMKSDLMLMYL</sequence>
<protein>
    <recommendedName>
        <fullName evidence="5 17">NADH-ubiquinone oxidoreductase chain 4</fullName>
        <ecNumber evidence="4 17">7.1.1.2</ecNumber>
    </recommendedName>
</protein>
<comment type="subcellular location">
    <subcellularLocation>
        <location evidence="2 17">Mitochondrion membrane</location>
        <topology evidence="2 17">Multi-pass membrane protein</topology>
    </subcellularLocation>
</comment>
<feature type="transmembrane region" description="Helical" evidence="17">
    <location>
        <begin position="333"/>
        <end position="355"/>
    </location>
</feature>
<comment type="function">
    <text evidence="17">Core subunit of the mitochondrial membrane respiratory chain NADH dehydrogenase (Complex I) which catalyzes electron transfer from NADH through the respiratory chain, using ubiquinone as an electron acceptor. Essential for the catalytic activity and assembly of complex I.</text>
</comment>
<keyword evidence="7 17" id="KW-0679">Respiratory chain</keyword>
<dbReference type="EMBL" id="MW310242">
    <property type="protein sequence ID" value="QXP43571.1"/>
    <property type="molecule type" value="Genomic_DNA"/>
</dbReference>
<dbReference type="PANTHER" id="PTHR43507">
    <property type="entry name" value="NADH-UBIQUINONE OXIDOREDUCTASE CHAIN 4"/>
    <property type="match status" value="1"/>
</dbReference>
<dbReference type="GO" id="GO:0031966">
    <property type="term" value="C:mitochondrial membrane"/>
    <property type="evidence" value="ECO:0007669"/>
    <property type="project" value="UniProtKB-SubCell"/>
</dbReference>
<keyword evidence="11 17" id="KW-1133">Transmembrane helix</keyword>
<name>A0A8F6AIS6_XENCH</name>
<organism evidence="20">
    <name type="scientific">Xenopsylla cheopis</name>
    <name type="common">Oriental rat flea</name>
    <name type="synonym">Pulex cheopis</name>
    <dbReference type="NCBI Taxonomy" id="163159"/>
    <lineage>
        <taxon>Eukaryota</taxon>
        <taxon>Metazoa</taxon>
        <taxon>Ecdysozoa</taxon>
        <taxon>Arthropoda</taxon>
        <taxon>Hexapoda</taxon>
        <taxon>Insecta</taxon>
        <taxon>Pterygota</taxon>
        <taxon>Neoptera</taxon>
        <taxon>Endopterygota</taxon>
        <taxon>Siphonaptera</taxon>
        <taxon>Pulicidae</taxon>
        <taxon>Xenopsyllinae</taxon>
        <taxon>Xenopsylla</taxon>
    </lineage>
</organism>
<dbReference type="GO" id="GO:0003954">
    <property type="term" value="F:NADH dehydrogenase activity"/>
    <property type="evidence" value="ECO:0007669"/>
    <property type="project" value="TreeGrafter"/>
</dbReference>
<evidence type="ECO:0000256" key="4">
    <source>
        <dbReference type="ARBA" id="ARBA00012944"/>
    </source>
</evidence>
<evidence type="ECO:0000256" key="13">
    <source>
        <dbReference type="ARBA" id="ARBA00023075"/>
    </source>
</evidence>
<dbReference type="Pfam" id="PF00361">
    <property type="entry name" value="Proton_antipo_M"/>
    <property type="match status" value="1"/>
</dbReference>
<keyword evidence="13 17" id="KW-0830">Ubiquinone</keyword>
<dbReference type="GO" id="GO:0042773">
    <property type="term" value="P:ATP synthesis coupled electron transport"/>
    <property type="evidence" value="ECO:0007669"/>
    <property type="project" value="InterPro"/>
</dbReference>
<dbReference type="InterPro" id="IPR001750">
    <property type="entry name" value="ND/Mrp_TM"/>
</dbReference>
<proteinExistence type="inferred from homology"/>
<geneLocation type="mitochondrion" evidence="20"/>
<evidence type="ECO:0000256" key="11">
    <source>
        <dbReference type="ARBA" id="ARBA00022989"/>
    </source>
</evidence>
<evidence type="ECO:0000256" key="15">
    <source>
        <dbReference type="ARBA" id="ARBA00023136"/>
    </source>
</evidence>
<evidence type="ECO:0000256" key="8">
    <source>
        <dbReference type="ARBA" id="ARBA00022692"/>
    </source>
</evidence>
<evidence type="ECO:0000259" key="18">
    <source>
        <dbReference type="Pfam" id="PF00361"/>
    </source>
</evidence>
<keyword evidence="8 17" id="KW-0812">Transmembrane</keyword>
<keyword evidence="14 17" id="KW-0496">Mitochondrion</keyword>
<evidence type="ECO:0000256" key="3">
    <source>
        <dbReference type="ARBA" id="ARBA00009025"/>
    </source>
</evidence>
<dbReference type="PANTHER" id="PTHR43507:SF20">
    <property type="entry name" value="NADH-UBIQUINONE OXIDOREDUCTASE CHAIN 4"/>
    <property type="match status" value="1"/>
</dbReference>
<evidence type="ECO:0000256" key="12">
    <source>
        <dbReference type="ARBA" id="ARBA00023027"/>
    </source>
</evidence>
<feature type="transmembrane region" description="Helical" evidence="17">
    <location>
        <begin position="375"/>
        <end position="398"/>
    </location>
</feature>
<feature type="transmembrane region" description="Helical" evidence="17">
    <location>
        <begin position="56"/>
        <end position="75"/>
    </location>
</feature>
<keyword evidence="15 17" id="KW-0472">Membrane</keyword>
<dbReference type="GO" id="GO:0008137">
    <property type="term" value="F:NADH dehydrogenase (ubiquinone) activity"/>
    <property type="evidence" value="ECO:0007669"/>
    <property type="project" value="UniProtKB-UniRule"/>
</dbReference>
<dbReference type="AlphaFoldDB" id="A0A8F6AIS6"/>
<evidence type="ECO:0000256" key="16">
    <source>
        <dbReference type="ARBA" id="ARBA00049551"/>
    </source>
</evidence>
<keyword evidence="6 17" id="KW-0813">Transport</keyword>
<dbReference type="GO" id="GO:0015990">
    <property type="term" value="P:electron transport coupled proton transport"/>
    <property type="evidence" value="ECO:0007669"/>
    <property type="project" value="TreeGrafter"/>
</dbReference>
<evidence type="ECO:0000259" key="19">
    <source>
        <dbReference type="Pfam" id="PF01059"/>
    </source>
</evidence>
<gene>
    <name evidence="20" type="primary">nad4</name>
</gene>
<comment type="function">
    <text evidence="1">Core subunit of the mitochondrial membrane respiratory chain NADH dehydrogenase (Complex I) that is believed to belong to the minimal assembly required for catalysis. Complex I functions in the transfer of electrons from NADH to the respiratory chain. The immediate electron acceptor for the enzyme is believed to be ubiquinone.</text>
</comment>
<feature type="transmembrane region" description="Helical" evidence="17">
    <location>
        <begin position="110"/>
        <end position="131"/>
    </location>
</feature>
<evidence type="ECO:0000256" key="5">
    <source>
        <dbReference type="ARBA" id="ARBA00021006"/>
    </source>
</evidence>
<evidence type="ECO:0000256" key="2">
    <source>
        <dbReference type="ARBA" id="ARBA00004225"/>
    </source>
</evidence>